<dbReference type="InterPro" id="IPR001628">
    <property type="entry name" value="Znf_hrmn_rcpt"/>
</dbReference>
<dbReference type="AlphaFoldDB" id="A0A915JNB5"/>
<keyword evidence="6" id="KW-0804">Transcription</keyword>
<evidence type="ECO:0000256" key="2">
    <source>
        <dbReference type="ARBA" id="ARBA00022771"/>
    </source>
</evidence>
<dbReference type="GO" id="GO:0008270">
    <property type="term" value="F:zinc ion binding"/>
    <property type="evidence" value="ECO:0007669"/>
    <property type="project" value="UniProtKB-KW"/>
</dbReference>
<keyword evidence="7" id="KW-0675">Receptor</keyword>
<evidence type="ECO:0000256" key="8">
    <source>
        <dbReference type="ARBA" id="ARBA00023242"/>
    </source>
</evidence>
<keyword evidence="4" id="KW-0805">Transcription regulation</keyword>
<keyword evidence="10" id="KW-1185">Reference proteome</keyword>
<dbReference type="InterPro" id="IPR013088">
    <property type="entry name" value="Znf_NHR/GATA"/>
</dbReference>
<dbReference type="GO" id="GO:0043565">
    <property type="term" value="F:sequence-specific DNA binding"/>
    <property type="evidence" value="ECO:0007669"/>
    <property type="project" value="InterPro"/>
</dbReference>
<dbReference type="PRINTS" id="PR00047">
    <property type="entry name" value="STROIDFINGER"/>
</dbReference>
<proteinExistence type="predicted"/>
<dbReference type="GO" id="GO:0003700">
    <property type="term" value="F:DNA-binding transcription factor activity"/>
    <property type="evidence" value="ECO:0007669"/>
    <property type="project" value="InterPro"/>
</dbReference>
<evidence type="ECO:0000256" key="7">
    <source>
        <dbReference type="ARBA" id="ARBA00023170"/>
    </source>
</evidence>
<dbReference type="Gene3D" id="3.30.50.10">
    <property type="entry name" value="Erythroid Transcription Factor GATA-1, subunit A"/>
    <property type="match status" value="1"/>
</dbReference>
<evidence type="ECO:0000313" key="10">
    <source>
        <dbReference type="Proteomes" id="UP000887565"/>
    </source>
</evidence>
<evidence type="ECO:0000256" key="5">
    <source>
        <dbReference type="ARBA" id="ARBA00023125"/>
    </source>
</evidence>
<reference evidence="11" key="1">
    <citation type="submission" date="2022-11" db="UniProtKB">
        <authorList>
            <consortium name="WormBaseParasite"/>
        </authorList>
    </citation>
    <scope>IDENTIFICATION</scope>
</reference>
<keyword evidence="3" id="KW-0862">Zinc</keyword>
<keyword evidence="5" id="KW-0238">DNA-binding</keyword>
<evidence type="ECO:0000256" key="6">
    <source>
        <dbReference type="ARBA" id="ARBA00023163"/>
    </source>
</evidence>
<feature type="domain" description="Nuclear receptor" evidence="9">
    <location>
        <begin position="120"/>
        <end position="149"/>
    </location>
</feature>
<dbReference type="WBParaSite" id="nRc.2.0.1.t27734-RA">
    <property type="protein sequence ID" value="nRc.2.0.1.t27734-RA"/>
    <property type="gene ID" value="nRc.2.0.1.g27734"/>
</dbReference>
<dbReference type="SUPFAM" id="SSF57716">
    <property type="entry name" value="Glucocorticoid receptor-like (DNA-binding domain)"/>
    <property type="match status" value="1"/>
</dbReference>
<dbReference type="PROSITE" id="PS51030">
    <property type="entry name" value="NUCLEAR_REC_DBD_2"/>
    <property type="match status" value="1"/>
</dbReference>
<evidence type="ECO:0000256" key="3">
    <source>
        <dbReference type="ARBA" id="ARBA00022833"/>
    </source>
</evidence>
<keyword evidence="1" id="KW-0479">Metal-binding</keyword>
<accession>A0A915JNB5</accession>
<dbReference type="PANTHER" id="PTHR48092">
    <property type="entry name" value="KNIRPS-RELATED PROTEIN-RELATED"/>
    <property type="match status" value="1"/>
</dbReference>
<dbReference type="InterPro" id="IPR050200">
    <property type="entry name" value="Nuclear_hormone_rcpt_NR3"/>
</dbReference>
<evidence type="ECO:0000256" key="4">
    <source>
        <dbReference type="ARBA" id="ARBA00023015"/>
    </source>
</evidence>
<name>A0A915JNB5_ROMCU</name>
<organism evidence="10 11">
    <name type="scientific">Romanomermis culicivorax</name>
    <name type="common">Nematode worm</name>
    <dbReference type="NCBI Taxonomy" id="13658"/>
    <lineage>
        <taxon>Eukaryota</taxon>
        <taxon>Metazoa</taxon>
        <taxon>Ecdysozoa</taxon>
        <taxon>Nematoda</taxon>
        <taxon>Enoplea</taxon>
        <taxon>Dorylaimia</taxon>
        <taxon>Mermithida</taxon>
        <taxon>Mermithoidea</taxon>
        <taxon>Mermithidae</taxon>
        <taxon>Romanomermis</taxon>
    </lineage>
</organism>
<dbReference type="PROSITE" id="PS00031">
    <property type="entry name" value="NUCLEAR_REC_DBD_1"/>
    <property type="match status" value="1"/>
</dbReference>
<keyword evidence="2" id="KW-0863">Zinc-finger</keyword>
<keyword evidence="8" id="KW-0539">Nucleus</keyword>
<evidence type="ECO:0000259" key="9">
    <source>
        <dbReference type="PROSITE" id="PS51030"/>
    </source>
</evidence>
<evidence type="ECO:0000256" key="1">
    <source>
        <dbReference type="ARBA" id="ARBA00022723"/>
    </source>
</evidence>
<dbReference type="Proteomes" id="UP000887565">
    <property type="component" value="Unplaced"/>
</dbReference>
<evidence type="ECO:0000313" key="11">
    <source>
        <dbReference type="WBParaSite" id="nRc.2.0.1.t27734-RA"/>
    </source>
</evidence>
<protein>
    <submittedName>
        <fullName evidence="11">Nuclear receptor domain-containing protein</fullName>
    </submittedName>
</protein>
<dbReference type="Pfam" id="PF00105">
    <property type="entry name" value="zf-C4"/>
    <property type="match status" value="1"/>
</dbReference>
<sequence>MARGRLHLRLTNYSKGAAFPSTFPSDAVEFYFLILCIPTVLKSSDCLKSIYTKTARDIINVQLIIGQWSRSKRKMNNVNSFFVNNPNLVDICRNQSTQLSPPDFLFANSLGKSTNAVKKDQWCLVCGDKASGKHYGVHSCDGCRGFFKR</sequence>